<evidence type="ECO:0000256" key="7">
    <source>
        <dbReference type="ARBA" id="ARBA00071024"/>
    </source>
</evidence>
<comment type="subcellular location">
    <subcellularLocation>
        <location evidence="2">Nucleus</location>
    </subcellularLocation>
</comment>
<comment type="catalytic activity">
    <reaction evidence="1">
        <text>[protein]-peptidylproline (omega=180) = [protein]-peptidylproline (omega=0)</text>
        <dbReference type="Rhea" id="RHEA:16237"/>
        <dbReference type="Rhea" id="RHEA-COMP:10747"/>
        <dbReference type="Rhea" id="RHEA-COMP:10748"/>
        <dbReference type="ChEBI" id="CHEBI:83833"/>
        <dbReference type="ChEBI" id="CHEBI:83834"/>
        <dbReference type="EC" id="5.2.1.8"/>
    </reaction>
</comment>
<feature type="domain" description="PPIase cyclophilin-type" evidence="10">
    <location>
        <begin position="18"/>
        <end position="167"/>
    </location>
</feature>
<dbReference type="PANTHER" id="PTHR45625:SF6">
    <property type="entry name" value="SPLICEOSOME-ASSOCIATED PROTEIN CWC27 HOMOLOG"/>
    <property type="match status" value="1"/>
</dbReference>
<dbReference type="FunFam" id="2.40.100.10:FF:000007">
    <property type="entry name" value="Peptidyl-prolyl cis-trans isomerase CWC27 homolog"/>
    <property type="match status" value="1"/>
</dbReference>
<evidence type="ECO:0000256" key="8">
    <source>
        <dbReference type="ARBA" id="ARBA00082698"/>
    </source>
</evidence>
<keyword evidence="3" id="KW-0539">Nucleus</keyword>
<accession>A0A9W8G755</accession>
<dbReference type="Proteomes" id="UP001151518">
    <property type="component" value="Unassembled WGS sequence"/>
</dbReference>
<dbReference type="Pfam" id="PF00160">
    <property type="entry name" value="Pro_isomerase"/>
    <property type="match status" value="1"/>
</dbReference>
<name>A0A9W8G755_9FUNG</name>
<evidence type="ECO:0000256" key="4">
    <source>
        <dbReference type="ARBA" id="ARBA00038509"/>
    </source>
</evidence>
<sequence length="494" mass="54742">MSNIYISEPPTCGKIVLETSVGDIEIELWSKEAPRACKNFVQLCMEGYFNDTIFHRVVPGWIVQGGDPSGTGEGGESIYGQPFADEFHSRLRYSRRGLVGMANSGMNDNRSQFFITLAPTPELQKKNTLFATVVGDSLFNALKLGEGEVDKETERPVYPRKIKHARILDNPFSDIVLRTGLPSSEAIGRAQTSNELCISKKKIKIARNKKLLSFADDGDDGDIIDTTTRSSMKSSHDLLISDPALGKSSFNEPSRTKYIGSQIQTSNGGSIQNKAEEITTNVQRKIKGNPSISTSEGSDIADIQAEILRVEKDIRQLSQQDFDRKIGDSRAAGSGREKAQVADAKAANSSMQLMHAQYKKSGATCKNARGQKPRSNEDDLFEKLGAFRSKIRKTKEGARTQNTKDFAAERDEECRLHSIAGCESCQPSLAQENYSSGGTTHALAGMQEDKGWLSHTLKFKNNKRQNSSEYAPRVEDYVVIDPRQREQRVSKKRK</sequence>
<dbReference type="OrthoDB" id="442970at2759"/>
<organism evidence="11 12">
    <name type="scientific">Coemansia spiralis</name>
    <dbReference type="NCBI Taxonomy" id="417178"/>
    <lineage>
        <taxon>Eukaryota</taxon>
        <taxon>Fungi</taxon>
        <taxon>Fungi incertae sedis</taxon>
        <taxon>Zoopagomycota</taxon>
        <taxon>Kickxellomycotina</taxon>
        <taxon>Kickxellomycetes</taxon>
        <taxon>Kickxellales</taxon>
        <taxon>Kickxellaceae</taxon>
        <taxon>Coemansia</taxon>
    </lineage>
</organism>
<dbReference type="PROSITE" id="PS50072">
    <property type="entry name" value="CSA_PPIASE_2"/>
    <property type="match status" value="1"/>
</dbReference>
<dbReference type="CDD" id="cd01925">
    <property type="entry name" value="cyclophilin_CeCYP16-like"/>
    <property type="match status" value="1"/>
</dbReference>
<gene>
    <name evidence="11" type="primary">CWC27</name>
    <name evidence="11" type="ORF">GGI25_003171</name>
</gene>
<evidence type="ECO:0000256" key="3">
    <source>
        <dbReference type="ARBA" id="ARBA00023242"/>
    </source>
</evidence>
<evidence type="ECO:0000256" key="5">
    <source>
        <dbReference type="ARBA" id="ARBA00055615"/>
    </source>
</evidence>
<evidence type="ECO:0000256" key="1">
    <source>
        <dbReference type="ARBA" id="ARBA00000971"/>
    </source>
</evidence>
<proteinExistence type="inferred from homology"/>
<comment type="function">
    <text evidence="5">PPIases accelerate the folding of proteins. It catalyzes the cis-trans isomerization of proline imidic peptide bonds in oligopeptides. Involved in pre-mRNA splicing.</text>
</comment>
<evidence type="ECO:0000313" key="11">
    <source>
        <dbReference type="EMBL" id="KAJ2677416.1"/>
    </source>
</evidence>
<comment type="caution">
    <text evidence="11">The sequence shown here is derived from an EMBL/GenBank/DDBJ whole genome shotgun (WGS) entry which is preliminary data.</text>
</comment>
<evidence type="ECO:0000256" key="2">
    <source>
        <dbReference type="ARBA" id="ARBA00004123"/>
    </source>
</evidence>
<dbReference type="GO" id="GO:0003755">
    <property type="term" value="F:peptidyl-prolyl cis-trans isomerase activity"/>
    <property type="evidence" value="ECO:0007669"/>
    <property type="project" value="UniProtKB-EC"/>
</dbReference>
<evidence type="ECO:0000256" key="6">
    <source>
        <dbReference type="ARBA" id="ARBA00067721"/>
    </source>
</evidence>
<dbReference type="AlphaFoldDB" id="A0A9W8G755"/>
<evidence type="ECO:0000313" key="12">
    <source>
        <dbReference type="Proteomes" id="UP001151518"/>
    </source>
</evidence>
<evidence type="ECO:0000256" key="9">
    <source>
        <dbReference type="ARBA" id="ARBA00083804"/>
    </source>
</evidence>
<protein>
    <recommendedName>
        <fullName evidence="7">Peptidyl-prolyl isomerase CWC27</fullName>
    </recommendedName>
    <alternativeName>
        <fullName evidence="6">Peptidyl-prolyl isomerase cwc27</fullName>
    </alternativeName>
    <alternativeName>
        <fullName evidence="8 9">Rotamase CWC27</fullName>
    </alternativeName>
</protein>
<dbReference type="InterPro" id="IPR002130">
    <property type="entry name" value="Cyclophilin-type_PPIase_dom"/>
</dbReference>
<dbReference type="EMBL" id="JANBTW010000033">
    <property type="protein sequence ID" value="KAJ2677416.1"/>
    <property type="molecule type" value="Genomic_DNA"/>
</dbReference>
<evidence type="ECO:0000259" key="10">
    <source>
        <dbReference type="PROSITE" id="PS50072"/>
    </source>
</evidence>
<dbReference type="InterPro" id="IPR044666">
    <property type="entry name" value="Cyclophilin_A-like"/>
</dbReference>
<keyword evidence="11" id="KW-0413">Isomerase</keyword>
<dbReference type="SUPFAM" id="SSF50891">
    <property type="entry name" value="Cyclophilin-like"/>
    <property type="match status" value="1"/>
</dbReference>
<dbReference type="InterPro" id="IPR029000">
    <property type="entry name" value="Cyclophilin-like_dom_sf"/>
</dbReference>
<dbReference type="PANTHER" id="PTHR45625">
    <property type="entry name" value="PEPTIDYL-PROLYL CIS-TRANS ISOMERASE-RELATED"/>
    <property type="match status" value="1"/>
</dbReference>
<dbReference type="PRINTS" id="PR00153">
    <property type="entry name" value="CSAPPISMRASE"/>
</dbReference>
<dbReference type="Gene3D" id="2.40.100.10">
    <property type="entry name" value="Cyclophilin-like"/>
    <property type="match status" value="1"/>
</dbReference>
<dbReference type="GO" id="GO:0071013">
    <property type="term" value="C:catalytic step 2 spliceosome"/>
    <property type="evidence" value="ECO:0007669"/>
    <property type="project" value="TreeGrafter"/>
</dbReference>
<reference evidence="11" key="1">
    <citation type="submission" date="2022-07" db="EMBL/GenBank/DDBJ databases">
        <title>Phylogenomic reconstructions and comparative analyses of Kickxellomycotina fungi.</title>
        <authorList>
            <person name="Reynolds N.K."/>
            <person name="Stajich J.E."/>
            <person name="Barry K."/>
            <person name="Grigoriev I.V."/>
            <person name="Crous P."/>
            <person name="Smith M.E."/>
        </authorList>
    </citation>
    <scope>NUCLEOTIDE SEQUENCE</scope>
    <source>
        <strain evidence="11">NRRL 3115</strain>
    </source>
</reference>
<comment type="similarity">
    <text evidence="4">Belongs to the cyclophilin-type PPIase family. CWC27 subfamily.</text>
</comment>